<dbReference type="InterPro" id="IPR036788">
    <property type="entry name" value="T_IF-3_C_sf"/>
</dbReference>
<dbReference type="SUPFAM" id="SSF55200">
    <property type="entry name" value="Translation initiation factor IF3, C-terminal domain"/>
    <property type="match status" value="1"/>
</dbReference>
<dbReference type="EMBL" id="NIRI02000056">
    <property type="protein sequence ID" value="KAG5446603.1"/>
    <property type="molecule type" value="Genomic_DNA"/>
</dbReference>
<dbReference type="InParanoid" id="A0A3R7JUN1"/>
<reference evidence="1 2" key="1">
    <citation type="journal article" date="2018" name="Biotechnol. Adv.">
        <title>Improved genomic resources and new bioinformatic workflow for the carcinogenic parasite Clonorchis sinensis: Biotechnological implications.</title>
        <authorList>
            <person name="Wang D."/>
            <person name="Korhonen P.K."/>
            <person name="Gasser R.B."/>
            <person name="Young N.D."/>
        </authorList>
    </citation>
    <scope>NUCLEOTIDE SEQUENCE [LARGE SCALE GENOMIC DNA]</scope>
    <source>
        <strain evidence="1">Cs-k2</strain>
    </source>
</reference>
<dbReference type="Proteomes" id="UP000286415">
    <property type="component" value="Unassembled WGS sequence"/>
</dbReference>
<proteinExistence type="predicted"/>
<organism evidence="1 2">
    <name type="scientific">Clonorchis sinensis</name>
    <name type="common">Chinese liver fluke</name>
    <dbReference type="NCBI Taxonomy" id="79923"/>
    <lineage>
        <taxon>Eukaryota</taxon>
        <taxon>Metazoa</taxon>
        <taxon>Spiralia</taxon>
        <taxon>Lophotrochozoa</taxon>
        <taxon>Platyhelminthes</taxon>
        <taxon>Trematoda</taxon>
        <taxon>Digenea</taxon>
        <taxon>Opisthorchiida</taxon>
        <taxon>Opisthorchiata</taxon>
        <taxon>Opisthorchiidae</taxon>
        <taxon>Clonorchis</taxon>
    </lineage>
</organism>
<name>A0A3R7JUN1_CLOSI</name>
<sequence length="493" mass="54657">MRLTHLLNLRRAVTVLSFRSYGKFATPQEDFANELDALETLAKHSRVQLQLGTLHPNVRAQFFPKSKEDAVVLSSDILRKIVRDTDSVIALVDGAKDVPIFSLTPKSPGDESHNLFHKLGIKLAKGERAKTIRLRVNIDDHMLSIRTKQAGSFIRSGYVVVVLIKLPKHRIATSPSSDEEEKRLNKLAYDVDTQRFVTAFSAVPDASLQLLERSQSTEILFLLRPCESKKLLHGPVRLSGLAFQCLPSSNLWRTEGHSFVDILKRSAVAPFRCLGAMPPEGSTRAGILPGCPSLDRGSREADVGFEPRAFRSVDSRSNHLGHLVPCGYTRPAAYSQQSLFSGVLHSSIESGLPEVIHCPPLGCFHSAQGWVKRALRSRRSFGMRSTCPNQRMKCIPSRATELIRLFKMVSILDGSEPRRAISSAYSMYVSQRPGGISTPQVSEADREVTSSTSIAKLKERAAHSKCLLSSTRLFRLKRISIVLNNATVITVNR</sequence>
<evidence type="ECO:0000313" key="2">
    <source>
        <dbReference type="Proteomes" id="UP000286415"/>
    </source>
</evidence>
<comment type="caution">
    <text evidence="1">The sequence shown here is derived from an EMBL/GenBank/DDBJ whole genome shotgun (WGS) entry which is preliminary data.</text>
</comment>
<keyword evidence="2" id="KW-1185">Reference proteome</keyword>
<protein>
    <submittedName>
        <fullName evidence="1">Uncharacterized protein</fullName>
    </submittedName>
</protein>
<dbReference type="AlphaFoldDB" id="A0A3R7JUN1"/>
<gene>
    <name evidence="1" type="ORF">CSKR_112346</name>
</gene>
<reference evidence="1 2" key="2">
    <citation type="journal article" date="2021" name="Genomics">
        <title>High-quality reference genome for Clonorchis sinensis.</title>
        <authorList>
            <person name="Young N.D."/>
            <person name="Stroehlein A.J."/>
            <person name="Kinkar L."/>
            <person name="Wang T."/>
            <person name="Sohn W.M."/>
            <person name="Chang B.C.H."/>
            <person name="Kaur P."/>
            <person name="Weisz D."/>
            <person name="Dudchenko O."/>
            <person name="Aiden E.L."/>
            <person name="Korhonen P.K."/>
            <person name="Gasser R.B."/>
        </authorList>
    </citation>
    <scope>NUCLEOTIDE SEQUENCE [LARGE SCALE GENOMIC DNA]</scope>
    <source>
        <strain evidence="1">Cs-k2</strain>
    </source>
</reference>
<evidence type="ECO:0000313" key="1">
    <source>
        <dbReference type="EMBL" id="KAG5446603.1"/>
    </source>
</evidence>
<dbReference type="Gene3D" id="3.30.110.10">
    <property type="entry name" value="Translation initiation factor 3 (IF-3), C-terminal domain"/>
    <property type="match status" value="1"/>
</dbReference>
<dbReference type="GO" id="GO:0006413">
    <property type="term" value="P:translational initiation"/>
    <property type="evidence" value="ECO:0007669"/>
    <property type="project" value="InterPro"/>
</dbReference>
<dbReference type="STRING" id="79923.A0A3R7JUN1"/>
<accession>A0A3R7JUN1</accession>
<dbReference type="OrthoDB" id="6256931at2759"/>